<protein>
    <recommendedName>
        <fullName evidence="3">Secreted protein</fullName>
    </recommendedName>
</protein>
<name>A0AAW0ZG85_9HYME</name>
<reference evidence="1 2" key="1">
    <citation type="submission" date="2024-05" db="EMBL/GenBank/DDBJ databases">
        <title>The nuclear and mitochondrial genome assemblies of Tetragonisca angustula (Apidae: Meliponini), a tiny yet remarkable pollinator in the Neotropics.</title>
        <authorList>
            <person name="Ferrari R."/>
            <person name="Ricardo P.C."/>
            <person name="Dias F.C."/>
            <person name="Araujo N.S."/>
            <person name="Soares D.O."/>
            <person name="Zhou Q.-S."/>
            <person name="Zhu C.-D."/>
            <person name="Coutinho L."/>
            <person name="Airas M.C."/>
            <person name="Batista T.M."/>
        </authorList>
    </citation>
    <scope>NUCLEOTIDE SEQUENCE [LARGE SCALE GENOMIC DNA]</scope>
    <source>
        <strain evidence="1">ASF017062</strain>
        <tissue evidence="1">Abdomen</tissue>
    </source>
</reference>
<comment type="caution">
    <text evidence="1">The sequence shown here is derived from an EMBL/GenBank/DDBJ whole genome shotgun (WGS) entry which is preliminary data.</text>
</comment>
<proteinExistence type="predicted"/>
<evidence type="ECO:0000313" key="1">
    <source>
        <dbReference type="EMBL" id="KAK9295693.1"/>
    </source>
</evidence>
<organism evidence="1 2">
    <name type="scientific">Tetragonisca angustula</name>
    <dbReference type="NCBI Taxonomy" id="166442"/>
    <lineage>
        <taxon>Eukaryota</taxon>
        <taxon>Metazoa</taxon>
        <taxon>Ecdysozoa</taxon>
        <taxon>Arthropoda</taxon>
        <taxon>Hexapoda</taxon>
        <taxon>Insecta</taxon>
        <taxon>Pterygota</taxon>
        <taxon>Neoptera</taxon>
        <taxon>Endopterygota</taxon>
        <taxon>Hymenoptera</taxon>
        <taxon>Apocrita</taxon>
        <taxon>Aculeata</taxon>
        <taxon>Apoidea</taxon>
        <taxon>Anthophila</taxon>
        <taxon>Apidae</taxon>
        <taxon>Tetragonisca</taxon>
    </lineage>
</organism>
<evidence type="ECO:0008006" key="3">
    <source>
        <dbReference type="Google" id="ProtNLM"/>
    </source>
</evidence>
<dbReference type="AlphaFoldDB" id="A0AAW0ZG85"/>
<accession>A0AAW0ZG85</accession>
<dbReference type="Proteomes" id="UP001432146">
    <property type="component" value="Unassembled WGS sequence"/>
</dbReference>
<keyword evidence="2" id="KW-1185">Reference proteome</keyword>
<dbReference type="EMBL" id="JAWNGG020000245">
    <property type="protein sequence ID" value="KAK9295693.1"/>
    <property type="molecule type" value="Genomic_DNA"/>
</dbReference>
<sequence length="155" mass="17223">MALCPSSLLVTLSRRMVRRGWISWFLGKLERLAGGRWFASGFGLGIDGPVLDSTGGISVDGFRFRDAYGTWPLGFDSITSVLVRLVAIQSSRVSVVVERSSSWHVVFQTMSNQMLHRVFRGTLKTNIIINEHRQLKSSFMGTHSVGKIHASNINV</sequence>
<evidence type="ECO:0000313" key="2">
    <source>
        <dbReference type="Proteomes" id="UP001432146"/>
    </source>
</evidence>
<gene>
    <name evidence="1" type="ORF">QLX08_010061</name>
</gene>